<sequence precursor="true">MAFEPVSLGESSEVTIRDPFTPSALMYEQAGTLSNIGSDAFGFRPGDIPDFQIPRMRLRGLITEKETGEELALLDIAGSGVFMVREGDEINIDPRQPASAIRISEISRLSITIETGTLGRIRVLR</sequence>
<proteinExistence type="predicted"/>
<dbReference type="KEGG" id="mec:Q7C_260"/>
<organism evidence="1 2">
    <name type="scientific">Methylophaga frappieri (strain ATCC BAA-2434 / DSM 25690 / JAM7)</name>
    <dbReference type="NCBI Taxonomy" id="754477"/>
    <lineage>
        <taxon>Bacteria</taxon>
        <taxon>Pseudomonadati</taxon>
        <taxon>Pseudomonadota</taxon>
        <taxon>Gammaproteobacteria</taxon>
        <taxon>Thiotrichales</taxon>
        <taxon>Piscirickettsiaceae</taxon>
        <taxon>Methylophaga</taxon>
    </lineage>
</organism>
<dbReference type="eggNOG" id="ENOG5033ATJ">
    <property type="taxonomic scope" value="Bacteria"/>
</dbReference>
<gene>
    <name evidence="1" type="ordered locus">Q7C_260</name>
</gene>
<evidence type="ECO:0000313" key="1">
    <source>
        <dbReference type="EMBL" id="AFJ01439.1"/>
    </source>
</evidence>
<dbReference type="HOGENOM" id="CLU_1775295_0_0_6"/>
<keyword evidence="2" id="KW-1185">Reference proteome</keyword>
<dbReference type="STRING" id="754477.Q7C_260"/>
<dbReference type="EMBL" id="CP003380">
    <property type="protein sequence ID" value="AFJ01439.1"/>
    <property type="molecule type" value="Genomic_DNA"/>
</dbReference>
<dbReference type="Proteomes" id="UP000009145">
    <property type="component" value="Chromosome"/>
</dbReference>
<dbReference type="PATRIC" id="fig|754477.3.peg.258"/>
<evidence type="ECO:0000313" key="2">
    <source>
        <dbReference type="Proteomes" id="UP000009145"/>
    </source>
</evidence>
<dbReference type="AlphaFoldDB" id="I1YEU6"/>
<reference evidence="1 2" key="1">
    <citation type="journal article" date="2012" name="J. Bacteriol.">
        <title>Complete genome sequences of Methylophaga sp. strain JAM1 and Methylophaga sp. strain JAM7.</title>
        <authorList>
            <person name="Villeneuve C."/>
            <person name="Martineau C."/>
            <person name="Mauffrey F."/>
            <person name="Villemur R."/>
        </authorList>
    </citation>
    <scope>NUCLEOTIDE SEQUENCE [LARGE SCALE GENOMIC DNA]</scope>
    <source>
        <strain evidence="1 2">JAM7</strain>
    </source>
</reference>
<accession>I1YEU6</accession>
<name>I1YEU6_METFJ</name>
<protein>
    <submittedName>
        <fullName evidence="1">Uncharacterized protein</fullName>
    </submittedName>
</protein>